<dbReference type="GO" id="GO:0005737">
    <property type="term" value="C:cytoplasm"/>
    <property type="evidence" value="ECO:0007669"/>
    <property type="project" value="TreeGrafter"/>
</dbReference>
<proteinExistence type="inferred from homology"/>
<evidence type="ECO:0000256" key="3">
    <source>
        <dbReference type="ARBA" id="ARBA00012499"/>
    </source>
</evidence>
<dbReference type="GO" id="GO:0006979">
    <property type="term" value="P:response to oxidative stress"/>
    <property type="evidence" value="ECO:0007669"/>
    <property type="project" value="InterPro"/>
</dbReference>
<feature type="domain" description="MsrB" evidence="8">
    <location>
        <begin position="12"/>
        <end position="133"/>
    </location>
</feature>
<dbReference type="Pfam" id="PF01641">
    <property type="entry name" value="SelR"/>
    <property type="match status" value="1"/>
</dbReference>
<dbReference type="FunFam" id="2.170.150.20:FF:000001">
    <property type="entry name" value="Peptide methionine sulfoxide reductase MsrB"/>
    <property type="match status" value="1"/>
</dbReference>
<dbReference type="EC" id="1.8.4.12" evidence="3"/>
<dbReference type="PANTHER" id="PTHR10173:SF52">
    <property type="entry name" value="METHIONINE-R-SULFOXIDE REDUCTASE B1"/>
    <property type="match status" value="1"/>
</dbReference>
<dbReference type="NCBIfam" id="TIGR00357">
    <property type="entry name" value="peptide-methionine (R)-S-oxide reductase MsrB"/>
    <property type="match status" value="1"/>
</dbReference>
<organism evidence="9 10">
    <name type="scientific">Fraserbacteria sp. (strain RBG_16_55_9)</name>
    <dbReference type="NCBI Taxonomy" id="1817864"/>
    <lineage>
        <taxon>Bacteria</taxon>
        <taxon>Candidatus Fraseribacteriota</taxon>
    </lineage>
</organism>
<comment type="cofactor">
    <cofactor evidence="1">
        <name>Zn(2+)</name>
        <dbReference type="ChEBI" id="CHEBI:29105"/>
    </cofactor>
</comment>
<sequence length="134" mass="14975">MEDTKKPTLKSEEEWRQVLTPEQYKVLRQKGTEAPFSGAYVHEEQEGMYHCAACGNPLFSSETKFHSGTGWPSFDEALPGAIKYVRDTSHGMDRTEVVCARCGSHLGHLFDDGPTGTGKRYCMNSVCLKLKAKK</sequence>
<evidence type="ECO:0000256" key="2">
    <source>
        <dbReference type="ARBA" id="ARBA00007174"/>
    </source>
</evidence>
<evidence type="ECO:0000313" key="10">
    <source>
        <dbReference type="Proteomes" id="UP000179157"/>
    </source>
</evidence>
<dbReference type="Proteomes" id="UP000179157">
    <property type="component" value="Unassembled WGS sequence"/>
</dbReference>
<accession>A0A1F5UVQ0</accession>
<comment type="similarity">
    <text evidence="2">Belongs to the MsrB Met sulfoxide reductase family.</text>
</comment>
<evidence type="ECO:0000313" key="9">
    <source>
        <dbReference type="EMBL" id="OGF55212.1"/>
    </source>
</evidence>
<comment type="caution">
    <text evidence="9">The sequence shown here is derived from an EMBL/GenBank/DDBJ whole genome shotgun (WGS) entry which is preliminary data.</text>
</comment>
<evidence type="ECO:0000256" key="7">
    <source>
        <dbReference type="ARBA" id="ARBA00048488"/>
    </source>
</evidence>
<dbReference type="PANTHER" id="PTHR10173">
    <property type="entry name" value="METHIONINE SULFOXIDE REDUCTASE"/>
    <property type="match status" value="1"/>
</dbReference>
<dbReference type="STRING" id="1817864.A2Z21_03075"/>
<dbReference type="SUPFAM" id="SSF51316">
    <property type="entry name" value="Mss4-like"/>
    <property type="match status" value="1"/>
</dbReference>
<keyword evidence="4" id="KW-0479">Metal-binding</keyword>
<dbReference type="InterPro" id="IPR002579">
    <property type="entry name" value="Met_Sox_Rdtase_MsrB_dom"/>
</dbReference>
<dbReference type="GO" id="GO:0033743">
    <property type="term" value="F:peptide-methionine (R)-S-oxide reductase activity"/>
    <property type="evidence" value="ECO:0007669"/>
    <property type="project" value="UniProtKB-EC"/>
</dbReference>
<evidence type="ECO:0000256" key="4">
    <source>
        <dbReference type="ARBA" id="ARBA00022723"/>
    </source>
</evidence>
<dbReference type="GO" id="GO:0030091">
    <property type="term" value="P:protein repair"/>
    <property type="evidence" value="ECO:0007669"/>
    <property type="project" value="InterPro"/>
</dbReference>
<evidence type="ECO:0000259" key="8">
    <source>
        <dbReference type="PROSITE" id="PS51790"/>
    </source>
</evidence>
<keyword evidence="6" id="KW-0560">Oxidoreductase</keyword>
<dbReference type="InterPro" id="IPR028427">
    <property type="entry name" value="Met_Sox_Rdtase_MsrB"/>
</dbReference>
<keyword evidence="5" id="KW-0862">Zinc</keyword>
<evidence type="ECO:0000256" key="5">
    <source>
        <dbReference type="ARBA" id="ARBA00022833"/>
    </source>
</evidence>
<gene>
    <name evidence="9" type="ORF">A2Z21_03075</name>
</gene>
<dbReference type="InterPro" id="IPR011057">
    <property type="entry name" value="Mss4-like_sf"/>
</dbReference>
<comment type="catalytic activity">
    <reaction evidence="7">
        <text>L-methionyl-[protein] + [thioredoxin]-disulfide + H2O = L-methionyl-(R)-S-oxide-[protein] + [thioredoxin]-dithiol</text>
        <dbReference type="Rhea" id="RHEA:24164"/>
        <dbReference type="Rhea" id="RHEA-COMP:10698"/>
        <dbReference type="Rhea" id="RHEA-COMP:10700"/>
        <dbReference type="Rhea" id="RHEA-COMP:12313"/>
        <dbReference type="Rhea" id="RHEA-COMP:12314"/>
        <dbReference type="ChEBI" id="CHEBI:15377"/>
        <dbReference type="ChEBI" id="CHEBI:16044"/>
        <dbReference type="ChEBI" id="CHEBI:29950"/>
        <dbReference type="ChEBI" id="CHEBI:45764"/>
        <dbReference type="ChEBI" id="CHEBI:50058"/>
        <dbReference type="EC" id="1.8.4.12"/>
    </reaction>
</comment>
<reference evidence="9 10" key="1">
    <citation type="journal article" date="2016" name="Nat. Commun.">
        <title>Thousands of microbial genomes shed light on interconnected biogeochemical processes in an aquifer system.</title>
        <authorList>
            <person name="Anantharaman K."/>
            <person name="Brown C.T."/>
            <person name="Hug L.A."/>
            <person name="Sharon I."/>
            <person name="Castelle C.J."/>
            <person name="Probst A.J."/>
            <person name="Thomas B.C."/>
            <person name="Singh A."/>
            <person name="Wilkins M.J."/>
            <person name="Karaoz U."/>
            <person name="Brodie E.L."/>
            <person name="Williams K.H."/>
            <person name="Hubbard S.S."/>
            <person name="Banfield J.F."/>
        </authorList>
    </citation>
    <scope>NUCLEOTIDE SEQUENCE [LARGE SCALE GENOMIC DNA]</scope>
    <source>
        <strain evidence="10">RBG_16_55_9</strain>
    </source>
</reference>
<name>A0A1F5UVQ0_FRAXR</name>
<dbReference type="AlphaFoldDB" id="A0A1F5UVQ0"/>
<dbReference type="EMBL" id="MFGX01000061">
    <property type="protein sequence ID" value="OGF55212.1"/>
    <property type="molecule type" value="Genomic_DNA"/>
</dbReference>
<evidence type="ECO:0000256" key="6">
    <source>
        <dbReference type="ARBA" id="ARBA00023002"/>
    </source>
</evidence>
<dbReference type="PROSITE" id="PS51790">
    <property type="entry name" value="MSRB"/>
    <property type="match status" value="1"/>
</dbReference>
<dbReference type="GO" id="GO:0046872">
    <property type="term" value="F:metal ion binding"/>
    <property type="evidence" value="ECO:0007669"/>
    <property type="project" value="UniProtKB-KW"/>
</dbReference>
<evidence type="ECO:0000256" key="1">
    <source>
        <dbReference type="ARBA" id="ARBA00001947"/>
    </source>
</evidence>
<dbReference type="Gene3D" id="2.170.150.20">
    <property type="entry name" value="Peptide methionine sulfoxide reductase"/>
    <property type="match status" value="1"/>
</dbReference>
<protein>
    <recommendedName>
        <fullName evidence="3">peptide-methionine (R)-S-oxide reductase</fullName>
        <ecNumber evidence="3">1.8.4.12</ecNumber>
    </recommendedName>
</protein>